<feature type="domain" description="Amine oxidase" evidence="6">
    <location>
        <begin position="17"/>
        <end position="494"/>
    </location>
</feature>
<name>A0A420WI71_9PROT</name>
<keyword evidence="3 5" id="KW-0125">Carotenoid biosynthesis</keyword>
<dbReference type="AlphaFoldDB" id="A0A420WI71"/>
<comment type="pathway">
    <text evidence="1 5">Carotenoid biosynthesis.</text>
</comment>
<evidence type="ECO:0000256" key="2">
    <source>
        <dbReference type="ARBA" id="ARBA00006046"/>
    </source>
</evidence>
<dbReference type="EMBL" id="RBIG01000002">
    <property type="protein sequence ID" value="RKQ70656.1"/>
    <property type="molecule type" value="Genomic_DNA"/>
</dbReference>
<comment type="caution">
    <text evidence="7">The sequence shown here is derived from an EMBL/GenBank/DDBJ whole genome shotgun (WGS) entry which is preliminary data.</text>
</comment>
<dbReference type="SUPFAM" id="SSF51905">
    <property type="entry name" value="FAD/NAD(P)-binding domain"/>
    <property type="match status" value="1"/>
</dbReference>
<dbReference type="InterPro" id="IPR036188">
    <property type="entry name" value="FAD/NAD-bd_sf"/>
</dbReference>
<gene>
    <name evidence="7" type="ORF">BCL74_2606</name>
</gene>
<dbReference type="PANTHER" id="PTHR43734:SF7">
    <property type="entry name" value="4,4'-DIAPONEUROSPORENE OXYGENASE"/>
    <property type="match status" value="1"/>
</dbReference>
<dbReference type="InterPro" id="IPR002937">
    <property type="entry name" value="Amino_oxidase"/>
</dbReference>
<comment type="similarity">
    <text evidence="2 5">Belongs to the carotenoid/retinoid oxidoreductase family.</text>
</comment>
<dbReference type="PANTHER" id="PTHR43734">
    <property type="entry name" value="PHYTOENE DESATURASE"/>
    <property type="match status" value="1"/>
</dbReference>
<reference evidence="7 8" key="1">
    <citation type="submission" date="2018-10" db="EMBL/GenBank/DDBJ databases">
        <title>Comparative analysis of microorganisms from saline springs in Andes Mountain Range, Colombia.</title>
        <authorList>
            <person name="Rubin E."/>
        </authorList>
    </citation>
    <scope>NUCLEOTIDE SEQUENCE [LARGE SCALE GENOMIC DNA]</scope>
    <source>
        <strain evidence="7 8">USBA 36</strain>
    </source>
</reference>
<dbReference type="OrthoDB" id="9774675at2"/>
<proteinExistence type="inferred from homology"/>
<dbReference type="GO" id="GO:0016491">
    <property type="term" value="F:oxidoreductase activity"/>
    <property type="evidence" value="ECO:0007669"/>
    <property type="project" value="UniProtKB-KW"/>
</dbReference>
<evidence type="ECO:0000259" key="6">
    <source>
        <dbReference type="Pfam" id="PF01593"/>
    </source>
</evidence>
<evidence type="ECO:0000313" key="7">
    <source>
        <dbReference type="EMBL" id="RKQ70656.1"/>
    </source>
</evidence>
<dbReference type="NCBIfam" id="TIGR02734">
    <property type="entry name" value="crtI_fam"/>
    <property type="match status" value="1"/>
</dbReference>
<dbReference type="Gene3D" id="3.50.50.60">
    <property type="entry name" value="FAD/NAD(P)-binding domain"/>
    <property type="match status" value="2"/>
</dbReference>
<evidence type="ECO:0000256" key="5">
    <source>
        <dbReference type="RuleBase" id="RU362075"/>
    </source>
</evidence>
<dbReference type="Pfam" id="PF01593">
    <property type="entry name" value="Amino_oxidase"/>
    <property type="match status" value="1"/>
</dbReference>
<protein>
    <submittedName>
        <fullName evidence="7">1-hydroxycarotenoid 3,4-desaturase</fullName>
    </submittedName>
</protein>
<evidence type="ECO:0000256" key="3">
    <source>
        <dbReference type="ARBA" id="ARBA00022746"/>
    </source>
</evidence>
<dbReference type="RefSeq" id="WP_121220566.1">
    <property type="nucleotide sequence ID" value="NZ_RBIG01000002.1"/>
</dbReference>
<organism evidence="7 8">
    <name type="scientific">Oceanibaculum indicum</name>
    <dbReference type="NCBI Taxonomy" id="526216"/>
    <lineage>
        <taxon>Bacteria</taxon>
        <taxon>Pseudomonadati</taxon>
        <taxon>Pseudomonadota</taxon>
        <taxon>Alphaproteobacteria</taxon>
        <taxon>Rhodospirillales</taxon>
        <taxon>Oceanibaculaceae</taxon>
        <taxon>Oceanibaculum</taxon>
    </lineage>
</organism>
<dbReference type="GO" id="GO:0016117">
    <property type="term" value="P:carotenoid biosynthetic process"/>
    <property type="evidence" value="ECO:0007669"/>
    <property type="project" value="UniProtKB-KW"/>
</dbReference>
<dbReference type="Proteomes" id="UP000277424">
    <property type="component" value="Unassembled WGS sequence"/>
</dbReference>
<evidence type="ECO:0000256" key="4">
    <source>
        <dbReference type="ARBA" id="ARBA00023002"/>
    </source>
</evidence>
<dbReference type="NCBIfam" id="NF045637">
    <property type="entry name" value="carotdesatCrtDProt"/>
    <property type="match status" value="1"/>
</dbReference>
<dbReference type="InterPro" id="IPR054841">
    <property type="entry name" value="carotdesatCrtD"/>
</dbReference>
<evidence type="ECO:0000313" key="8">
    <source>
        <dbReference type="Proteomes" id="UP000277424"/>
    </source>
</evidence>
<dbReference type="InterPro" id="IPR014105">
    <property type="entry name" value="Carotenoid/retinoid_OxRdtase"/>
</dbReference>
<keyword evidence="4 5" id="KW-0560">Oxidoreductase</keyword>
<evidence type="ECO:0000256" key="1">
    <source>
        <dbReference type="ARBA" id="ARBA00004829"/>
    </source>
</evidence>
<sequence>MVKADTPKIVIVGAGAGGLAAAIALGAAGYRVLVLEAAAGPGGKLRQVIAAGQPYDAGPTVLTMKWVFDGLLARCGLRLEDGLNLTRADVIARHYWKDGACLDLFADPAESRRAIADFAGARNAEGFRRFAEDSARVFALLRDSFIDAARPNPVSLSNRIGLHRPGALFALQPFTTLWSALGRYFPDPRLRQLFGRYATYCGSSPFLSPATLMLVAHVEQDGLWLVEGGMHALARRLAAISEGLGVTFRYGAAVRSIRTDAAGQAVTGVEMESGQIVPASQVIYNGDAAALGALLGQPAQPLRSSRSLSALVVCGPAKPRGVPLAHHTVFFSEDYRDEFEAIFRHGRPPDDPTIYLCAQDRDAVGRLADGHAAGEAERLYALMNMPADGDRRLYQESDIEQCLTAMDRRLAANGLTAGRLREAQIVTTPDRFAALYPGSGGALYGRASHGWMASFSRPGSRGPLRGLYLAGGSVHPGPGVPMAALSGKLAADRLMADMGSTGRSRLAATAGGMSMR</sequence>
<accession>A0A420WI71</accession>